<dbReference type="InterPro" id="IPR009913">
    <property type="entry name" value="TraP"/>
</dbReference>
<feature type="transmembrane region" description="Helical" evidence="1">
    <location>
        <begin position="25"/>
        <end position="49"/>
    </location>
</feature>
<reference evidence="2 3" key="1">
    <citation type="submission" date="2018-06" db="EMBL/GenBank/DDBJ databases">
        <authorList>
            <consortium name="Pathogen Informatics"/>
            <person name="Doyle S."/>
        </authorList>
    </citation>
    <scope>NUCLEOTIDE SEQUENCE [LARGE SCALE GENOMIC DNA]</scope>
    <source>
        <strain evidence="2 3">NCTC8985</strain>
    </source>
</reference>
<dbReference type="EMBL" id="UGCO01000002">
    <property type="protein sequence ID" value="STK79278.1"/>
    <property type="molecule type" value="Genomic_DNA"/>
</dbReference>
<keyword evidence="1" id="KW-0472">Membrane</keyword>
<proteinExistence type="predicted"/>
<sequence length="181" mass="20143">MANNMSSRQACHAARYVVARVLRGLFWCLKYTVILPLATMALMALFVLWKDNTTPGKLLVKEINFVRQTAPAGQFPVSECWFSSSDSSGRSEIQGICHYRAADAADYVRETDRSLMQLVTALWATLALMYVSLAAITGKYPVRPGKMKCIRVVTADEHLKEVYTEDASLPGKNQEMPCLSS</sequence>
<dbReference type="Proteomes" id="UP000254405">
    <property type="component" value="Unassembled WGS sequence"/>
</dbReference>
<name>A0A376ZVB7_ECOLX</name>
<protein>
    <submittedName>
        <fullName evidence="2">Conjugal transfer protein TraP</fullName>
    </submittedName>
</protein>
<evidence type="ECO:0000313" key="3">
    <source>
        <dbReference type="Proteomes" id="UP000254405"/>
    </source>
</evidence>
<feature type="transmembrane region" description="Helical" evidence="1">
    <location>
        <begin position="115"/>
        <end position="138"/>
    </location>
</feature>
<keyword evidence="1" id="KW-1133">Transmembrane helix</keyword>
<dbReference type="NCBIfam" id="NF010299">
    <property type="entry name" value="PRK13739.1"/>
    <property type="match status" value="1"/>
</dbReference>
<dbReference type="Pfam" id="PF07296">
    <property type="entry name" value="TraP"/>
    <property type="match status" value="1"/>
</dbReference>
<organism evidence="2 3">
    <name type="scientific">Escherichia coli</name>
    <dbReference type="NCBI Taxonomy" id="562"/>
    <lineage>
        <taxon>Bacteria</taxon>
        <taxon>Pseudomonadati</taxon>
        <taxon>Pseudomonadota</taxon>
        <taxon>Gammaproteobacteria</taxon>
        <taxon>Enterobacterales</taxon>
        <taxon>Enterobacteriaceae</taxon>
        <taxon>Escherichia</taxon>
    </lineage>
</organism>
<evidence type="ECO:0000256" key="1">
    <source>
        <dbReference type="SAM" id="Phobius"/>
    </source>
</evidence>
<gene>
    <name evidence="2" type="primary">traP</name>
    <name evidence="2" type="ORF">NCTC8985_06637</name>
</gene>
<accession>A0A376ZVB7</accession>
<dbReference type="AlphaFoldDB" id="A0A376ZVB7"/>
<evidence type="ECO:0000313" key="2">
    <source>
        <dbReference type="EMBL" id="STK79278.1"/>
    </source>
</evidence>
<keyword evidence="1" id="KW-0812">Transmembrane</keyword>